<keyword evidence="4" id="KW-1185">Reference proteome</keyword>
<evidence type="ECO:0000259" key="2">
    <source>
        <dbReference type="Pfam" id="PF14240"/>
    </source>
</evidence>
<dbReference type="EMBL" id="JASMRN010000002">
    <property type="protein sequence ID" value="MEZ7514215.1"/>
    <property type="molecule type" value="Genomic_DNA"/>
</dbReference>
<keyword evidence="1" id="KW-0732">Signal</keyword>
<evidence type="ECO:0000256" key="1">
    <source>
        <dbReference type="SAM" id="SignalP"/>
    </source>
</evidence>
<proteinExistence type="predicted"/>
<feature type="domain" description="YHYH" evidence="2">
    <location>
        <begin position="206"/>
        <end position="240"/>
    </location>
</feature>
<dbReference type="RefSeq" id="WP_371567823.1">
    <property type="nucleotide sequence ID" value="NZ_JASMRN010000002.1"/>
</dbReference>
<gene>
    <name evidence="3" type="ORF">QO192_02850</name>
</gene>
<evidence type="ECO:0000313" key="4">
    <source>
        <dbReference type="Proteomes" id="UP001568894"/>
    </source>
</evidence>
<dbReference type="PANTHER" id="PTHR30289:SF8">
    <property type="entry name" value="YHYH DOMAIN-CONTAINING PROTEIN"/>
    <property type="match status" value="1"/>
</dbReference>
<feature type="chain" id="PRO_5045219046" evidence="1">
    <location>
        <begin position="24"/>
        <end position="253"/>
    </location>
</feature>
<dbReference type="Pfam" id="PF14240">
    <property type="entry name" value="YHYH"/>
    <property type="match status" value="2"/>
</dbReference>
<feature type="signal peptide" evidence="1">
    <location>
        <begin position="1"/>
        <end position="23"/>
    </location>
</feature>
<comment type="caution">
    <text evidence="3">The sequence shown here is derived from an EMBL/GenBank/DDBJ whole genome shotgun (WGS) entry which is preliminary data.</text>
</comment>
<name>A0ABV4K991_9FLAO</name>
<dbReference type="Proteomes" id="UP001568894">
    <property type="component" value="Unassembled WGS sequence"/>
</dbReference>
<dbReference type="InterPro" id="IPR025924">
    <property type="entry name" value="YHYH_dom"/>
</dbReference>
<feature type="domain" description="YHYH" evidence="2">
    <location>
        <begin position="108"/>
        <end position="200"/>
    </location>
</feature>
<sequence length="253" mass="27188">MKKTSSFLIPFSAILMIFACSNSNDDTSLIDSNTGSAVVPEVYKKIYGASSVTSDGTFITIKTNGQPDHKSVYYGTSDSRYESFSGTTFGGTTFTKNPNTINLNLAFTYKIPLNPVMATAHASTPLGAIGVAVNGVPLFNQYAGPNQPLTNEITSFDQYWGHPQATGIYHYHVEPTYLTATKGKGALMGFLLDGFPVYGPEENGVAVTNLDVYHGHTGVTADYPNGIYHYHITNSDPYINGNGFYGTPGTVSN</sequence>
<reference evidence="3 4" key="1">
    <citation type="submission" date="2023-05" db="EMBL/GenBank/DDBJ databases">
        <title>Adaptations of aquatic viruses from atmosphere-close ecosystems of the Central Arctic Ocean.</title>
        <authorList>
            <person name="Rahlff J."/>
            <person name="Holmfeldt K."/>
        </authorList>
    </citation>
    <scope>NUCLEOTIDE SEQUENCE [LARGE SCALE GENOMIC DNA]</scope>
    <source>
        <strain evidence="3 4">Arc14</strain>
    </source>
</reference>
<protein>
    <submittedName>
        <fullName evidence="3">YHYH protein</fullName>
    </submittedName>
</protein>
<evidence type="ECO:0000313" key="3">
    <source>
        <dbReference type="EMBL" id="MEZ7514215.1"/>
    </source>
</evidence>
<organism evidence="3 4">
    <name type="scientific">Flavobacterium frigidarium</name>
    <dbReference type="NCBI Taxonomy" id="99286"/>
    <lineage>
        <taxon>Bacteria</taxon>
        <taxon>Pseudomonadati</taxon>
        <taxon>Bacteroidota</taxon>
        <taxon>Flavobacteriia</taxon>
        <taxon>Flavobacteriales</taxon>
        <taxon>Flavobacteriaceae</taxon>
        <taxon>Flavobacterium</taxon>
    </lineage>
</organism>
<dbReference type="PANTHER" id="PTHR30289">
    <property type="entry name" value="UNCHARACTERIZED PROTEIN YBCL-RELATED"/>
    <property type="match status" value="1"/>
</dbReference>
<dbReference type="PROSITE" id="PS51257">
    <property type="entry name" value="PROKAR_LIPOPROTEIN"/>
    <property type="match status" value="1"/>
</dbReference>
<accession>A0ABV4K991</accession>